<organism evidence="2 3">
    <name type="scientific">Burkholderia vietnamiensis</name>
    <dbReference type="NCBI Taxonomy" id="60552"/>
    <lineage>
        <taxon>Bacteria</taxon>
        <taxon>Pseudomonadati</taxon>
        <taxon>Pseudomonadota</taxon>
        <taxon>Betaproteobacteria</taxon>
        <taxon>Burkholderiales</taxon>
        <taxon>Burkholderiaceae</taxon>
        <taxon>Burkholderia</taxon>
        <taxon>Burkholderia cepacia complex</taxon>
    </lineage>
</organism>
<evidence type="ECO:0000313" key="2">
    <source>
        <dbReference type="EMBL" id="MDN7796439.1"/>
    </source>
</evidence>
<reference evidence="2" key="1">
    <citation type="submission" date="2023-07" db="EMBL/GenBank/DDBJ databases">
        <title>A collection of bacterial strains from the Burkholderia cepacia Research Laboratory and Repository.</title>
        <authorList>
            <person name="Lipuma J."/>
            <person name="Spilker T."/>
            <person name="Caverly L."/>
        </authorList>
    </citation>
    <scope>NUCLEOTIDE SEQUENCE</scope>
    <source>
        <strain evidence="2">AU44268</strain>
    </source>
</reference>
<dbReference type="AlphaFoldDB" id="A0AAW7T3E3"/>
<feature type="chain" id="PRO_5043958882" evidence="1">
    <location>
        <begin position="22"/>
        <end position="180"/>
    </location>
</feature>
<dbReference type="RefSeq" id="WP_155626817.1">
    <property type="nucleotide sequence ID" value="NZ_JAUJRV010000011.1"/>
</dbReference>
<name>A0AAW7T3E3_BURVI</name>
<keyword evidence="1" id="KW-0732">Signal</keyword>
<protein>
    <submittedName>
        <fullName evidence="2">Uncharacterized protein</fullName>
    </submittedName>
</protein>
<accession>A0AAW7T3E3</accession>
<dbReference type="Proteomes" id="UP001171620">
    <property type="component" value="Unassembled WGS sequence"/>
</dbReference>
<dbReference type="EMBL" id="JAUJRV010000011">
    <property type="protein sequence ID" value="MDN7796439.1"/>
    <property type="molecule type" value="Genomic_DNA"/>
</dbReference>
<sequence length="180" mass="18887">MTTKKIVAAIGAAAVLVVAHAETTERNIRIRADIPNGGAFVQPPGGWRAYERMTFESGPKAGRVLKRVPLRMESMTQGSKAAVISASLAVPALLHCIDSDRDCQDGAYGSSVPFDVSISSDSVPAGVKLTATPQVIYSDAGGREESGVLGVAVDMMGAPSVLYQWAYEGVLDLVFDFSPG</sequence>
<gene>
    <name evidence="2" type="ORF">QZM33_15990</name>
</gene>
<evidence type="ECO:0000313" key="3">
    <source>
        <dbReference type="Proteomes" id="UP001171620"/>
    </source>
</evidence>
<comment type="caution">
    <text evidence="2">The sequence shown here is derived from an EMBL/GenBank/DDBJ whole genome shotgun (WGS) entry which is preliminary data.</text>
</comment>
<feature type="signal peptide" evidence="1">
    <location>
        <begin position="1"/>
        <end position="21"/>
    </location>
</feature>
<evidence type="ECO:0000256" key="1">
    <source>
        <dbReference type="SAM" id="SignalP"/>
    </source>
</evidence>
<proteinExistence type="predicted"/>